<reference evidence="8 9" key="1">
    <citation type="journal article" date="2018" name="Int. J. Food Microbiol.">
        <title>Growth of Carnobacterium spp. isolated from chilled vacuum-packaged meat under relevant acidic conditions.</title>
        <authorList>
            <person name="Zhang P."/>
            <person name="Badoni M."/>
            <person name="Ganzle M."/>
            <person name="Yang X."/>
        </authorList>
    </citation>
    <scope>NUCLEOTIDE SEQUENCE [LARGE SCALE GENOMIC DNA]</scope>
    <source>
        <strain evidence="8 9">B2</strain>
    </source>
</reference>
<feature type="domain" description="CNA-B" evidence="7">
    <location>
        <begin position="8"/>
        <end position="89"/>
    </location>
</feature>
<organism evidence="8 9">
    <name type="scientific">Carnobacterium divergens</name>
    <name type="common">Lactobacillus divergens</name>
    <dbReference type="NCBI Taxonomy" id="2748"/>
    <lineage>
        <taxon>Bacteria</taxon>
        <taxon>Bacillati</taxon>
        <taxon>Bacillota</taxon>
        <taxon>Bacilli</taxon>
        <taxon>Lactobacillales</taxon>
        <taxon>Carnobacteriaceae</taxon>
        <taxon>Carnobacterium</taxon>
    </lineage>
</organism>
<keyword evidence="5" id="KW-1133">Transmembrane helix</keyword>
<dbReference type="CDD" id="cd00222">
    <property type="entry name" value="CollagenBindB"/>
    <property type="match status" value="1"/>
</dbReference>
<evidence type="ECO:0000256" key="3">
    <source>
        <dbReference type="ARBA" id="ARBA00022729"/>
    </source>
</evidence>
<dbReference type="AlphaFoldDB" id="A0A7Z8G6E5"/>
<dbReference type="EMBL" id="NRPP01000007">
    <property type="protein sequence ID" value="TFJ28722.1"/>
    <property type="molecule type" value="Genomic_DNA"/>
</dbReference>
<dbReference type="Pfam" id="PF05738">
    <property type="entry name" value="Cna_B"/>
    <property type="match status" value="1"/>
</dbReference>
<keyword evidence="1" id="KW-0134">Cell wall</keyword>
<keyword evidence="2" id="KW-0964">Secreted</keyword>
<accession>A0A7Z8G6E5</accession>
<keyword evidence="3" id="KW-0732">Signal</keyword>
<gene>
    <name evidence="8" type="ORF">CKN69_04105</name>
</gene>
<name>A0A7Z8G6E5_CARDV</name>
<keyword evidence="5" id="KW-0472">Membrane</keyword>
<sequence>METLAIPVIKRWQGPKADQVVIYLEQNGTKQMKSLILNDSTNWQGVFGNLPKYDENGQLYHYTIVEEALPGYQVKITGDSQSGFIVTNTFIPSKEIEKNPKQPIIEDSIQNEEIPFLLPNEKQILKEDFQTKKEVSLPQTGEIQSNPIGMIIGGFLFVISLGGYWISFKGRS</sequence>
<dbReference type="RefSeq" id="WP_414734711.1">
    <property type="nucleotide sequence ID" value="NZ_JBFUWK010000004.1"/>
</dbReference>
<dbReference type="InterPro" id="IPR008454">
    <property type="entry name" value="Collagen-bd_Cna-like_B-typ_dom"/>
</dbReference>
<evidence type="ECO:0000256" key="5">
    <source>
        <dbReference type="SAM" id="Phobius"/>
    </source>
</evidence>
<dbReference type="SUPFAM" id="SSF49478">
    <property type="entry name" value="Cna protein B-type domain"/>
    <property type="match status" value="1"/>
</dbReference>
<feature type="transmembrane region" description="Helical" evidence="5">
    <location>
        <begin position="148"/>
        <end position="166"/>
    </location>
</feature>
<evidence type="ECO:0000313" key="9">
    <source>
        <dbReference type="Proteomes" id="UP000297938"/>
    </source>
</evidence>
<evidence type="ECO:0008006" key="10">
    <source>
        <dbReference type="Google" id="ProtNLM"/>
    </source>
</evidence>
<evidence type="ECO:0000313" key="8">
    <source>
        <dbReference type="EMBL" id="TFJ28722.1"/>
    </source>
</evidence>
<evidence type="ECO:0000259" key="7">
    <source>
        <dbReference type="Pfam" id="PF05738"/>
    </source>
</evidence>
<evidence type="ECO:0000256" key="2">
    <source>
        <dbReference type="ARBA" id="ARBA00022525"/>
    </source>
</evidence>
<evidence type="ECO:0000256" key="1">
    <source>
        <dbReference type="ARBA" id="ARBA00022512"/>
    </source>
</evidence>
<comment type="caution">
    <text evidence="8">The sequence shown here is derived from an EMBL/GenBank/DDBJ whole genome shotgun (WGS) entry which is preliminary data.</text>
</comment>
<dbReference type="InterPro" id="IPR019931">
    <property type="entry name" value="LPXTG_anchor"/>
</dbReference>
<proteinExistence type="predicted"/>
<dbReference type="Pfam" id="PF00746">
    <property type="entry name" value="Gram_pos_anchor"/>
    <property type="match status" value="1"/>
</dbReference>
<evidence type="ECO:0000256" key="4">
    <source>
        <dbReference type="ARBA" id="ARBA00023088"/>
    </source>
</evidence>
<keyword evidence="5" id="KW-0812">Transmembrane</keyword>
<protein>
    <recommendedName>
        <fullName evidence="10">CNA-B domain-containing protein</fullName>
    </recommendedName>
</protein>
<dbReference type="NCBIfam" id="TIGR01167">
    <property type="entry name" value="LPXTG_anchor"/>
    <property type="match status" value="1"/>
</dbReference>
<keyword evidence="4" id="KW-0572">Peptidoglycan-anchor</keyword>
<dbReference type="Proteomes" id="UP000297938">
    <property type="component" value="Unassembled WGS sequence"/>
</dbReference>
<feature type="domain" description="Gram-positive cocci surface proteins LPxTG" evidence="6">
    <location>
        <begin position="130"/>
        <end position="163"/>
    </location>
</feature>
<dbReference type="Gene3D" id="2.60.40.1140">
    <property type="entry name" value="Collagen-binding surface protein Cna, B-type domain"/>
    <property type="match status" value="1"/>
</dbReference>
<evidence type="ECO:0000259" key="6">
    <source>
        <dbReference type="Pfam" id="PF00746"/>
    </source>
</evidence>